<sequence>MKHSSLVALSALSLLGLSACATGGAAHNPIIDGPKDAVYHEDLAACRSYAEERRYDNSDVRTQALIGAGIGGVLGLLDAHHADEGDFFTGAIIGGLIGGGSEALETRGQRRDILLNCLAGRGHNVLG</sequence>
<evidence type="ECO:0000256" key="1">
    <source>
        <dbReference type="SAM" id="SignalP"/>
    </source>
</evidence>
<evidence type="ECO:0000313" key="2">
    <source>
        <dbReference type="EMBL" id="RKQ68897.1"/>
    </source>
</evidence>
<gene>
    <name evidence="2" type="ORF">DES40_1672</name>
</gene>
<reference evidence="2 3" key="1">
    <citation type="submission" date="2018-10" db="EMBL/GenBank/DDBJ databases">
        <title>Genomic Encyclopedia of Type Strains, Phase IV (KMG-IV): sequencing the most valuable type-strain genomes for metagenomic binning, comparative biology and taxonomic classification.</title>
        <authorList>
            <person name="Goeker M."/>
        </authorList>
    </citation>
    <scope>NUCLEOTIDE SEQUENCE [LARGE SCALE GENOMIC DNA]</scope>
    <source>
        <strain evidence="2 3">DSM 22008</strain>
    </source>
</reference>
<dbReference type="Proteomes" id="UP000282211">
    <property type="component" value="Unassembled WGS sequence"/>
</dbReference>
<evidence type="ECO:0008006" key="4">
    <source>
        <dbReference type="Google" id="ProtNLM"/>
    </source>
</evidence>
<feature type="signal peptide" evidence="1">
    <location>
        <begin position="1"/>
        <end position="21"/>
    </location>
</feature>
<feature type="chain" id="PRO_5019126328" description="17 kDa surface antigen" evidence="1">
    <location>
        <begin position="22"/>
        <end position="127"/>
    </location>
</feature>
<dbReference type="AlphaFoldDB" id="A0A420WD10"/>
<dbReference type="OrthoDB" id="7067979at2"/>
<dbReference type="PROSITE" id="PS51257">
    <property type="entry name" value="PROKAR_LIPOPROTEIN"/>
    <property type="match status" value="1"/>
</dbReference>
<accession>A0A420WD10</accession>
<name>A0A420WD10_9PROT</name>
<dbReference type="InParanoid" id="A0A420WD10"/>
<keyword evidence="1" id="KW-0732">Signal</keyword>
<dbReference type="EMBL" id="RBII01000002">
    <property type="protein sequence ID" value="RKQ68897.1"/>
    <property type="molecule type" value="Genomic_DNA"/>
</dbReference>
<protein>
    <recommendedName>
        <fullName evidence="4">17 kDa surface antigen</fullName>
    </recommendedName>
</protein>
<evidence type="ECO:0000313" key="3">
    <source>
        <dbReference type="Proteomes" id="UP000282211"/>
    </source>
</evidence>
<comment type="caution">
    <text evidence="2">The sequence shown here is derived from an EMBL/GenBank/DDBJ whole genome shotgun (WGS) entry which is preliminary data.</text>
</comment>
<organism evidence="2 3">
    <name type="scientific">Litorimonas taeanensis</name>
    <dbReference type="NCBI Taxonomy" id="568099"/>
    <lineage>
        <taxon>Bacteria</taxon>
        <taxon>Pseudomonadati</taxon>
        <taxon>Pseudomonadota</taxon>
        <taxon>Alphaproteobacteria</taxon>
        <taxon>Maricaulales</taxon>
        <taxon>Robiginitomaculaceae</taxon>
    </lineage>
</organism>
<proteinExistence type="predicted"/>
<dbReference type="RefSeq" id="WP_121100684.1">
    <property type="nucleotide sequence ID" value="NZ_RBII01000002.1"/>
</dbReference>
<keyword evidence="3" id="KW-1185">Reference proteome</keyword>